<gene>
    <name evidence="3" type="ORF">MSSAC_3144</name>
</gene>
<dbReference type="Gene3D" id="3.40.50.12480">
    <property type="match status" value="3"/>
</dbReference>
<dbReference type="Pfam" id="PF18911">
    <property type="entry name" value="PKD_4"/>
    <property type="match status" value="5"/>
</dbReference>
<accession>A0A0E3PSC0</accession>
<dbReference type="SUPFAM" id="SSF52058">
    <property type="entry name" value="L domain-like"/>
    <property type="match status" value="2"/>
</dbReference>
<dbReference type="PATRIC" id="fig|1434118.4.peg.4072"/>
<evidence type="ECO:0000313" key="3">
    <source>
        <dbReference type="EMBL" id="AKB37734.1"/>
    </source>
</evidence>
<dbReference type="RefSeq" id="WP_231593461.1">
    <property type="nucleotide sequence ID" value="NZ_CP009508.1"/>
</dbReference>
<evidence type="ECO:0000313" key="4">
    <source>
        <dbReference type="Proteomes" id="UP000033123"/>
    </source>
</evidence>
<dbReference type="InterPro" id="IPR022409">
    <property type="entry name" value="PKD/Chitinase_dom"/>
</dbReference>
<feature type="domain" description="PKD" evidence="1">
    <location>
        <begin position="1692"/>
        <end position="1760"/>
    </location>
</feature>
<dbReference type="InterPro" id="IPR013783">
    <property type="entry name" value="Ig-like_fold"/>
</dbReference>
<dbReference type="GO" id="GO:0005509">
    <property type="term" value="F:calcium ion binding"/>
    <property type="evidence" value="ECO:0007669"/>
    <property type="project" value="InterPro"/>
</dbReference>
<dbReference type="InterPro" id="IPR026906">
    <property type="entry name" value="LRR_5"/>
</dbReference>
<dbReference type="PROSITE" id="PS50222">
    <property type="entry name" value="EF_HAND_2"/>
    <property type="match status" value="1"/>
</dbReference>
<dbReference type="FunFam" id="2.60.40.10:FF:000270">
    <property type="entry name" value="Cell surface protein"/>
    <property type="match status" value="6"/>
</dbReference>
<dbReference type="STRING" id="1434118.MSSAC_3144"/>
<dbReference type="FunFam" id="3.80.10.10:FF:002474">
    <property type="entry name" value="Cell surface protein"/>
    <property type="match status" value="1"/>
</dbReference>
<dbReference type="InterPro" id="IPR032675">
    <property type="entry name" value="LRR_dom_sf"/>
</dbReference>
<dbReference type="PANTHER" id="PTHR45661">
    <property type="entry name" value="SURFACE ANTIGEN"/>
    <property type="match status" value="1"/>
</dbReference>
<dbReference type="Proteomes" id="UP000033123">
    <property type="component" value="Chromosome"/>
</dbReference>
<dbReference type="InterPro" id="IPR053139">
    <property type="entry name" value="Surface_bspA-like"/>
</dbReference>
<dbReference type="KEGG" id="msj:MSSAC_3144"/>
<dbReference type="HOGENOM" id="CLU_002156_0_0_2"/>
<dbReference type="SMART" id="SM00089">
    <property type="entry name" value="PKD"/>
    <property type="match status" value="6"/>
</dbReference>
<dbReference type="InterPro" id="IPR002048">
    <property type="entry name" value="EF_hand_dom"/>
</dbReference>
<dbReference type="SUPFAM" id="SSF49299">
    <property type="entry name" value="PKD domain"/>
    <property type="match status" value="6"/>
</dbReference>
<feature type="domain" description="PKD" evidence="1">
    <location>
        <begin position="1603"/>
        <end position="1688"/>
    </location>
</feature>
<dbReference type="Gene3D" id="3.80.10.10">
    <property type="entry name" value="Ribonuclease Inhibitor"/>
    <property type="match status" value="5"/>
</dbReference>
<organism evidence="3 4">
    <name type="scientific">Methanosarcina siciliae C2J</name>
    <dbReference type="NCBI Taxonomy" id="1434118"/>
    <lineage>
        <taxon>Archaea</taxon>
        <taxon>Methanobacteriati</taxon>
        <taxon>Methanobacteriota</taxon>
        <taxon>Stenosarchaea group</taxon>
        <taxon>Methanomicrobia</taxon>
        <taxon>Methanosarcinales</taxon>
        <taxon>Methanosarcinaceae</taxon>
        <taxon>Methanosarcina</taxon>
    </lineage>
</organism>
<evidence type="ECO:0000259" key="2">
    <source>
        <dbReference type="PROSITE" id="PS50222"/>
    </source>
</evidence>
<dbReference type="CDD" id="cd00146">
    <property type="entry name" value="PKD"/>
    <property type="match status" value="6"/>
</dbReference>
<feature type="domain" description="PKD" evidence="1">
    <location>
        <begin position="507"/>
        <end position="580"/>
    </location>
</feature>
<feature type="domain" description="PKD" evidence="1">
    <location>
        <begin position="420"/>
        <end position="502"/>
    </location>
</feature>
<name>A0A0E3PSC0_9EURY</name>
<dbReference type="Pfam" id="PF13306">
    <property type="entry name" value="LRR_5"/>
    <property type="match status" value="5"/>
</dbReference>
<dbReference type="Pfam" id="PF00801">
    <property type="entry name" value="PKD"/>
    <property type="match status" value="1"/>
</dbReference>
<dbReference type="EMBL" id="CP009508">
    <property type="protein sequence ID" value="AKB37734.1"/>
    <property type="molecule type" value="Genomic_DNA"/>
</dbReference>
<dbReference type="GeneID" id="24872829"/>
<dbReference type="FunFam" id="3.80.10.10:FF:001271">
    <property type="entry name" value="Chitin binding protein"/>
    <property type="match status" value="1"/>
</dbReference>
<dbReference type="PROSITE" id="PS00018">
    <property type="entry name" value="EF_HAND_1"/>
    <property type="match status" value="1"/>
</dbReference>
<feature type="domain" description="PKD" evidence="1">
    <location>
        <begin position="592"/>
        <end position="661"/>
    </location>
</feature>
<dbReference type="Gene3D" id="2.60.40.10">
    <property type="entry name" value="Immunoglobulins"/>
    <property type="match status" value="6"/>
</dbReference>
<dbReference type="FunFam" id="3.80.10.10:FF:001088">
    <property type="entry name" value="Cell surface protein"/>
    <property type="match status" value="1"/>
</dbReference>
<reference evidence="3 4" key="1">
    <citation type="submission" date="2014-07" db="EMBL/GenBank/DDBJ databases">
        <title>Methanogenic archaea and the global carbon cycle.</title>
        <authorList>
            <person name="Henriksen J.R."/>
            <person name="Luke J."/>
            <person name="Reinhart S."/>
            <person name="Benedict M.N."/>
            <person name="Youngblut N.D."/>
            <person name="Metcalf M.E."/>
            <person name="Whitaker R.J."/>
            <person name="Metcalf W.W."/>
        </authorList>
    </citation>
    <scope>NUCLEOTIDE SEQUENCE [LARGE SCALE GENOMIC DNA]</scope>
    <source>
        <strain evidence="3 4">C2J</strain>
    </source>
</reference>
<sequence length="1985" mass="207187">MQKKRFFVLTTVMLLLSIAMLAMPAVATGEATITRTITPSEVSDGDTYNVTLTASFNTDEDSIVIHEDLPEDWSLTEVDSGRYIWNTSEEDYTFLDFYGTVNLTGVTDTITYSVTVPDETVSGTYDYGPSYVAGESESEEEYAWTVNTTSDDTVTINGTILNIYSTALENTNPGAPDPGIPGFVGPNGDGKTDCGTVNPIFITWASTVVDYSPANQSITAGFSNPSIALGPVTGDNFNIVSLGDLDQDQINAGELPGSVTLGFDLPIANGEGPDLAVFENGFIVSGTEKMSAELGYVEVSTDGIVFARFPSISLTSGQAGGYGSIDPTYVYNLAGKHVNAYGDSWGTPFDLSTLAQAPEVLNGSVDLNSINYVRIVDIPGSGDFKDSQGNPIYDAWVTWGSGGLDLEAVGVINIGVVSAPVANFTADVTSGIAPLTVQFYDGSTGVIILDYAWDFDNDGIVDSTLQNPSFTYEAAGTYTVNLTVSNTGGSSTETKADYIVSVLPDSPVADFSVDVTSGPAPLTVQFTDLTTNGPISWAWDFESDGIIDSYEQNPSWTYNAAGNYTVAMTAANLVASDTVTKVNLTSVENLPPMADFSADPVATLIGCSVQFTDLSTNSPTSWQWDFNNDGTIDSTMQNPSYTYTTAGTYTVNLTVSNPVGSGDEVKTDYIIVKEQASPASDFTYTSDGSSITITKYIGSDGIVIIPAEIEGLPVTTIGASAFYGCSALTTVTIPDSVTTIGTSAFQVCSALTTVSIPDSITTIGTSAFQDCSALTTVTIGSGVTTIGTSAFQDCSALATVTIGSGVTTIGTSAFQDCSALTTVTVPDSVTTIGDSAFGGCSGLTIVTIGSRIASIGGVTSSSSFVFSDCSALIAIDVDADNSVYTSIDGILYSKDATTLIRCPLGKTGSISVPDCVTTIERVAFYGCTGLNSVTIPDSVTSIGTYAFTACSALTAIDVDTDNSVYASIDGILYNKDITTLILCPSGKTGSVSIPDSVTTIDVSAFSGCTGLNSVTIPDGVTSIGTYAFYGCSGLATVTIPDSVTTIDASAFRGCTALASVTIGNNVTSIGYYAFRDCSGLTTVTIPDSVTSIPSYAFSGCSGLTAVTIGSGVTNIGENAFSGCSALAAIDVDTDNSVYASIDGILYNKAITTLIQCPSGQTGSVTIPDSVTSIGKFTFRDCSAPIVMVFEGNAPTVATYWNYNCPNIAVYYYEGATGFTTPLWNGVPCYPALVAATGNFSSNIVYGSAPLTVEFTYTGVGANTFAWDFDNNGTVDSTMKNPSYTYDVPGTYSVRLNVSNPWGSNSEVKTDYITIVEPVDNFTYISDGTSVTITGYIDPVGDVVIPSTIKGMPVTSIGASAFKSNTNITSATIPDSVTSIGDYAFLSCSGLTTVTIGSGVTSIGDSAFYGCTALTSVTIGNNVTSIGTYAFRGCTALTSVTIGNNVTSIGTYAFYGCTYLTSVTIGNNVTSVGSSAFQDCSALTSVTIPDSVTTIDASAFRDCTALTSVIIPDSVTTIGSSVFRDCSALTSVTIGNNVTTIGSSMFRDCTALTSVMFTGNAPDSVSSSWASGCPDLVVYYYESATGFTTPTWNGVACYPLTAAPVADFEADVTSGVGPMIVNFTDLSTRSPDTWEWDFNNDGTVDSTEQNPSYTYTSAGTYTVNLTVANANGTDSEAKTDYITVSEPSTPAEPVAAFTADVIAGTAPLTVNFTDQSTGSPTAWAWDFDNDGNVDSTEQNPSHTYSAAGNYTANLTVENAAGMDFELKTDYIEVSEASGSTVTLYFDPESSSVAENESTEISILASNFPAGFSGYNLTVIIDDPAVAEIIDIEYPSWALITENSSLPGTSIYLKAVDGEDTVQVGAADVVLATLTVSGKEKGSANLSIGVSRLDDDSGNVIEPALLAGTIEVTLLSPLPDQEYAPKDLDGDGLYEDLTGNGEFSFVDIVAYFHNMDWIEENMPVEYFDFNGNGRIDFDDVVDMFAMI</sequence>
<evidence type="ECO:0000259" key="1">
    <source>
        <dbReference type="PROSITE" id="PS50093"/>
    </source>
</evidence>
<feature type="domain" description="EF-hand" evidence="2">
    <location>
        <begin position="1965"/>
        <end position="1985"/>
    </location>
</feature>
<dbReference type="FunFam" id="3.40.50.12480:FF:000001">
    <property type="entry name" value="Chitin binding protein"/>
    <property type="match status" value="1"/>
</dbReference>
<dbReference type="PROSITE" id="PS50093">
    <property type="entry name" value="PKD"/>
    <property type="match status" value="6"/>
</dbReference>
<dbReference type="InterPro" id="IPR035986">
    <property type="entry name" value="PKD_dom_sf"/>
</dbReference>
<dbReference type="PANTHER" id="PTHR45661:SF3">
    <property type="entry name" value="IG-LIKE DOMAIN-CONTAINING PROTEIN"/>
    <property type="match status" value="1"/>
</dbReference>
<dbReference type="InterPro" id="IPR018247">
    <property type="entry name" value="EF_Hand_1_Ca_BS"/>
</dbReference>
<protein>
    <submittedName>
        <fullName evidence="3">Chitin binding protein</fullName>
    </submittedName>
</protein>
<proteinExistence type="predicted"/>
<feature type="domain" description="PKD" evidence="1">
    <location>
        <begin position="1263"/>
        <end position="1305"/>
    </location>
</feature>
<dbReference type="InterPro" id="IPR000601">
    <property type="entry name" value="PKD_dom"/>
</dbReference>